<dbReference type="EMBL" id="WHWB01032939">
    <property type="protein sequence ID" value="KAJ7422875.1"/>
    <property type="molecule type" value="Genomic_DNA"/>
</dbReference>
<name>A0ABQ9DNP2_9PASS</name>
<feature type="region of interest" description="Disordered" evidence="1">
    <location>
        <begin position="34"/>
        <end position="60"/>
    </location>
</feature>
<feature type="region of interest" description="Disordered" evidence="1">
    <location>
        <begin position="1"/>
        <end position="22"/>
    </location>
</feature>
<dbReference type="Proteomes" id="UP001145742">
    <property type="component" value="Unassembled WGS sequence"/>
</dbReference>
<evidence type="ECO:0000313" key="2">
    <source>
        <dbReference type="EMBL" id="KAJ7422875.1"/>
    </source>
</evidence>
<protein>
    <submittedName>
        <fullName evidence="2">Uncharacterized protein</fullName>
    </submittedName>
</protein>
<organism evidence="2 3">
    <name type="scientific">Willisornis vidua</name>
    <name type="common">Xingu scale-backed antbird</name>
    <dbReference type="NCBI Taxonomy" id="1566151"/>
    <lineage>
        <taxon>Eukaryota</taxon>
        <taxon>Metazoa</taxon>
        <taxon>Chordata</taxon>
        <taxon>Craniata</taxon>
        <taxon>Vertebrata</taxon>
        <taxon>Euteleostomi</taxon>
        <taxon>Archelosauria</taxon>
        <taxon>Archosauria</taxon>
        <taxon>Dinosauria</taxon>
        <taxon>Saurischia</taxon>
        <taxon>Theropoda</taxon>
        <taxon>Coelurosauria</taxon>
        <taxon>Aves</taxon>
        <taxon>Neognathae</taxon>
        <taxon>Neoaves</taxon>
        <taxon>Telluraves</taxon>
        <taxon>Australaves</taxon>
        <taxon>Passeriformes</taxon>
        <taxon>Thamnophilidae</taxon>
        <taxon>Willisornis</taxon>
    </lineage>
</organism>
<evidence type="ECO:0000256" key="1">
    <source>
        <dbReference type="SAM" id="MobiDB-lite"/>
    </source>
</evidence>
<gene>
    <name evidence="2" type="ORF">WISP_36340</name>
</gene>
<evidence type="ECO:0000313" key="3">
    <source>
        <dbReference type="Proteomes" id="UP001145742"/>
    </source>
</evidence>
<proteinExistence type="predicted"/>
<sequence length="103" mass="11565">MHSPQLAPDGIHKFPKKTKEKDCSEDILSGIHTQDKTRYHYSKSNRSPRNLGEAPKKACDAEDDDGTELHLCICEDVFTFALDNGIVEDETLRNSEFAKAINS</sequence>
<reference evidence="2" key="1">
    <citation type="submission" date="2019-10" db="EMBL/GenBank/DDBJ databases">
        <authorList>
            <person name="Soares A.E.R."/>
            <person name="Aleixo A."/>
            <person name="Schneider P."/>
            <person name="Miyaki C.Y."/>
            <person name="Schneider M.P."/>
            <person name="Mello C."/>
            <person name="Vasconcelos A.T.R."/>
        </authorList>
    </citation>
    <scope>NUCLEOTIDE SEQUENCE</scope>
    <source>
        <tissue evidence="2">Muscle</tissue>
    </source>
</reference>
<comment type="caution">
    <text evidence="2">The sequence shown here is derived from an EMBL/GenBank/DDBJ whole genome shotgun (WGS) entry which is preliminary data.</text>
</comment>
<keyword evidence="3" id="KW-1185">Reference proteome</keyword>
<accession>A0ABQ9DNP2</accession>